<protein>
    <submittedName>
        <fullName evidence="2">Uncharacterized protein</fullName>
    </submittedName>
</protein>
<reference evidence="2" key="1">
    <citation type="submission" date="2020-11" db="EMBL/GenBank/DDBJ databases">
        <authorList>
            <consortium name="DOE Joint Genome Institute"/>
            <person name="Ahrendt S."/>
            <person name="Riley R."/>
            <person name="Andreopoulos W."/>
            <person name="Labutti K."/>
            <person name="Pangilinan J."/>
            <person name="Ruiz-Duenas F.J."/>
            <person name="Barrasa J.M."/>
            <person name="Sanchez-Garcia M."/>
            <person name="Camarero S."/>
            <person name="Miyauchi S."/>
            <person name="Serrano A."/>
            <person name="Linde D."/>
            <person name="Babiker R."/>
            <person name="Drula E."/>
            <person name="Ayuso-Fernandez I."/>
            <person name="Pacheco R."/>
            <person name="Padilla G."/>
            <person name="Ferreira P."/>
            <person name="Barriuso J."/>
            <person name="Kellner H."/>
            <person name="Castanera R."/>
            <person name="Alfaro M."/>
            <person name="Ramirez L."/>
            <person name="Pisabarro A.G."/>
            <person name="Kuo A."/>
            <person name="Tritt A."/>
            <person name="Lipzen A."/>
            <person name="He G."/>
            <person name="Yan M."/>
            <person name="Ng V."/>
            <person name="Cullen D."/>
            <person name="Martin F."/>
            <person name="Rosso M.-N."/>
            <person name="Henrissat B."/>
            <person name="Hibbett D."/>
            <person name="Martinez A.T."/>
            <person name="Grigoriev I.V."/>
        </authorList>
    </citation>
    <scope>NUCLEOTIDE SEQUENCE</scope>
    <source>
        <strain evidence="2">ATCC 90797</strain>
    </source>
</reference>
<name>A0A9P6D910_PLEER</name>
<dbReference type="AlphaFoldDB" id="A0A9P6D910"/>
<keyword evidence="3" id="KW-1185">Reference proteome</keyword>
<dbReference type="EMBL" id="MU154806">
    <property type="protein sequence ID" value="KAF9487193.1"/>
    <property type="molecule type" value="Genomic_DNA"/>
</dbReference>
<proteinExistence type="predicted"/>
<evidence type="ECO:0000256" key="1">
    <source>
        <dbReference type="SAM" id="MobiDB-lite"/>
    </source>
</evidence>
<sequence length="184" mass="19779">MAGWYEQALPPVDVSSASSANPTPRHRHANPGNPNPVVSSTSTNVNVALYFSQPQPGVAPVDIGGTRTLPLGGSDALGQDAQLLPQRAPQLQSPRHPRPQPQAFSGSPNLCGALGQQQWDVGFNYLAQPQAPYGGYYSNFFLSQQTLPVGHPPVPYTDTAVYLRGQYGHFTVIAVRIFAFLFPL</sequence>
<evidence type="ECO:0000313" key="3">
    <source>
        <dbReference type="Proteomes" id="UP000807025"/>
    </source>
</evidence>
<organism evidence="2 3">
    <name type="scientific">Pleurotus eryngii</name>
    <name type="common">Boletus of the steppes</name>
    <dbReference type="NCBI Taxonomy" id="5323"/>
    <lineage>
        <taxon>Eukaryota</taxon>
        <taxon>Fungi</taxon>
        <taxon>Dikarya</taxon>
        <taxon>Basidiomycota</taxon>
        <taxon>Agaricomycotina</taxon>
        <taxon>Agaricomycetes</taxon>
        <taxon>Agaricomycetidae</taxon>
        <taxon>Agaricales</taxon>
        <taxon>Pleurotineae</taxon>
        <taxon>Pleurotaceae</taxon>
        <taxon>Pleurotus</taxon>
    </lineage>
</organism>
<evidence type="ECO:0000313" key="2">
    <source>
        <dbReference type="EMBL" id="KAF9487193.1"/>
    </source>
</evidence>
<gene>
    <name evidence="2" type="ORF">BDN71DRAFT_1514214</name>
</gene>
<feature type="region of interest" description="Disordered" evidence="1">
    <location>
        <begin position="1"/>
        <end position="40"/>
    </location>
</feature>
<dbReference type="Proteomes" id="UP000807025">
    <property type="component" value="Unassembled WGS sequence"/>
</dbReference>
<accession>A0A9P6D910</accession>
<comment type="caution">
    <text evidence="2">The sequence shown here is derived from an EMBL/GenBank/DDBJ whole genome shotgun (WGS) entry which is preliminary data.</text>
</comment>